<dbReference type="EMBL" id="CAJNOM010000283">
    <property type="protein sequence ID" value="CAF1318004.1"/>
    <property type="molecule type" value="Genomic_DNA"/>
</dbReference>
<dbReference type="Proteomes" id="UP000663877">
    <property type="component" value="Unassembled WGS sequence"/>
</dbReference>
<keyword evidence="3" id="KW-1185">Reference proteome</keyword>
<dbReference type="OrthoDB" id="428577at2759"/>
<accession>A0A814SC27</accession>
<reference evidence="1" key="1">
    <citation type="submission" date="2021-02" db="EMBL/GenBank/DDBJ databases">
        <authorList>
            <person name="Nowell W R."/>
        </authorList>
    </citation>
    <scope>NUCLEOTIDE SEQUENCE</scope>
</reference>
<protein>
    <submittedName>
        <fullName evidence="1">Uncharacterized protein</fullName>
    </submittedName>
</protein>
<name>A0A814SC27_9BILA</name>
<gene>
    <name evidence="1" type="ORF">BJG266_LOCUS23819</name>
    <name evidence="2" type="ORF">QVE165_LOCUS32174</name>
</gene>
<evidence type="ECO:0000313" key="1">
    <source>
        <dbReference type="EMBL" id="CAF1146034.1"/>
    </source>
</evidence>
<organism evidence="1 4">
    <name type="scientific">Adineta steineri</name>
    <dbReference type="NCBI Taxonomy" id="433720"/>
    <lineage>
        <taxon>Eukaryota</taxon>
        <taxon>Metazoa</taxon>
        <taxon>Spiralia</taxon>
        <taxon>Gnathifera</taxon>
        <taxon>Rotifera</taxon>
        <taxon>Eurotatoria</taxon>
        <taxon>Bdelloidea</taxon>
        <taxon>Adinetida</taxon>
        <taxon>Adinetidae</taxon>
        <taxon>Adineta</taxon>
    </lineage>
</organism>
<evidence type="ECO:0000313" key="2">
    <source>
        <dbReference type="EMBL" id="CAF1318004.1"/>
    </source>
</evidence>
<evidence type="ECO:0000313" key="4">
    <source>
        <dbReference type="Proteomes" id="UP000663877"/>
    </source>
</evidence>
<dbReference type="Proteomes" id="UP000663832">
    <property type="component" value="Unassembled WGS sequence"/>
</dbReference>
<comment type="caution">
    <text evidence="1">The sequence shown here is derived from an EMBL/GenBank/DDBJ whole genome shotgun (WGS) entry which is preliminary data.</text>
</comment>
<dbReference type="AlphaFoldDB" id="A0A814SC27"/>
<proteinExistence type="predicted"/>
<evidence type="ECO:0000313" key="3">
    <source>
        <dbReference type="Proteomes" id="UP000663832"/>
    </source>
</evidence>
<sequence>MVRTYDYLSTFRLMKKETDNIDFVVEFFKADFTNTETLLVVLNELITQVGDRLTFTNKDFAYDDSAYRTVCGVSNLGSVHSLLAGEGNIQSAKFALHLSVDCDGITKTPKKLREFVLTNLRRVFDIRRTSSIMLGFGITMPDMVETKHSAEFLEEKLNESSIRKRNDIFKDLFSEDYGYTLEPVIRYLQLHISDLEPSYNRDYPFAEEATRGEWAVGYHGIGSSGVKGIVDKGLLHNSVAYNQNPSITNVQGFRVQPGKFTEHTNTAVVSVGKVWRVFDETAIRLYGLLLKSS</sequence>
<dbReference type="EMBL" id="CAJNOI010000163">
    <property type="protein sequence ID" value="CAF1146034.1"/>
    <property type="molecule type" value="Genomic_DNA"/>
</dbReference>